<evidence type="ECO:0000313" key="8">
    <source>
        <dbReference type="RefSeq" id="XP_034239984.1"/>
    </source>
</evidence>
<feature type="compositionally biased region" description="Gly residues" evidence="5">
    <location>
        <begin position="744"/>
        <end position="759"/>
    </location>
</feature>
<keyword evidence="1 4" id="KW-0479">Metal-binding</keyword>
<feature type="region of interest" description="Disordered" evidence="5">
    <location>
        <begin position="896"/>
        <end position="952"/>
    </location>
</feature>
<accession>A0A6P8YRK7</accession>
<evidence type="ECO:0000259" key="6">
    <source>
        <dbReference type="PROSITE" id="PS50103"/>
    </source>
</evidence>
<feature type="compositionally biased region" description="Basic and acidic residues" evidence="5">
    <location>
        <begin position="762"/>
        <end position="775"/>
    </location>
</feature>
<feature type="compositionally biased region" description="Pro residues" evidence="5">
    <location>
        <begin position="41"/>
        <end position="54"/>
    </location>
</feature>
<reference evidence="8 9" key="1">
    <citation type="submission" date="2025-04" db="UniProtKB">
        <authorList>
            <consortium name="RefSeq"/>
        </authorList>
    </citation>
    <scope>IDENTIFICATION</scope>
    <source>
        <tissue evidence="8 9">Total insect</tissue>
    </source>
</reference>
<dbReference type="KEGG" id="tpal:117644545"/>
<feature type="compositionally biased region" description="Low complexity" evidence="5">
    <location>
        <begin position="225"/>
        <end position="235"/>
    </location>
</feature>
<evidence type="ECO:0000256" key="1">
    <source>
        <dbReference type="ARBA" id="ARBA00022723"/>
    </source>
</evidence>
<dbReference type="PROSITE" id="PS50103">
    <property type="entry name" value="ZF_C3H1"/>
    <property type="match status" value="1"/>
</dbReference>
<feature type="compositionally biased region" description="Low complexity" evidence="5">
    <location>
        <begin position="271"/>
        <end position="282"/>
    </location>
</feature>
<dbReference type="RefSeq" id="XP_034239985.1">
    <property type="nucleotide sequence ID" value="XM_034384094.1"/>
</dbReference>
<dbReference type="OrthoDB" id="10072532at2759"/>
<dbReference type="SUPFAM" id="SSF90229">
    <property type="entry name" value="CCCH zinc finger"/>
    <property type="match status" value="1"/>
</dbReference>
<dbReference type="Gene3D" id="4.10.1000.10">
    <property type="entry name" value="Zinc finger, CCCH-type"/>
    <property type="match status" value="1"/>
</dbReference>
<evidence type="ECO:0000313" key="7">
    <source>
        <dbReference type="Proteomes" id="UP000515158"/>
    </source>
</evidence>
<dbReference type="PANTHER" id="PTHR46582">
    <property type="entry name" value="ZINC FINGER CCCH DOMAIN-CONTAINING PROTEIN 18"/>
    <property type="match status" value="1"/>
</dbReference>
<gene>
    <name evidence="8 9" type="primary">LOC117644545</name>
</gene>
<name>A0A6P8YRK7_THRPL</name>
<evidence type="ECO:0000256" key="2">
    <source>
        <dbReference type="ARBA" id="ARBA00022771"/>
    </source>
</evidence>
<evidence type="ECO:0000256" key="4">
    <source>
        <dbReference type="PROSITE-ProRule" id="PRU00723"/>
    </source>
</evidence>
<keyword evidence="7" id="KW-1185">Reference proteome</keyword>
<dbReference type="GO" id="GO:0008270">
    <property type="term" value="F:zinc ion binding"/>
    <property type="evidence" value="ECO:0007669"/>
    <property type="project" value="UniProtKB-KW"/>
</dbReference>
<dbReference type="AlphaFoldDB" id="A0A6P8YRK7"/>
<evidence type="ECO:0000256" key="3">
    <source>
        <dbReference type="ARBA" id="ARBA00022833"/>
    </source>
</evidence>
<proteinExistence type="predicted"/>
<sequence length="977" mass="106515">MDSENSLDGVDGELNAGSRGYASSDEEKILNYDTKAQKAPQSPPDSPPGSPPGSPGQDSTLNSHSSGSPQRNSPPSSPSEMRRSESKSPSPQRRSPVGSPSRGSPSGSPSRRSPSGSPSRGSLSRSPTRRSPSGSPSRDSPSKTPPGSPKYPLTKKPSSPGSPRSEDAPTRSSPSHQSSKFKQSPSLQMHDNRQERGSYSRRSHGKKSKRRTDGNASDGSDDGRSNISSSSSYSDAAEAKKNSAHLENGDKSERGKFEPHKADDLSDVSDLDSAAGDGSLDSLSDDEASRRKKTKDEVKKAPSPITHTSSIRKDIVSHSDEMEQLDFEAEEPQAKEDKEDGECPEAVRRPESSAAKSEADDGEVKNDEVEEGEITDEDENRPEETEPRPICRFYNRGQCTWGSSCRFLHPGVTDKGNYTMFDMVRPLVPTNGPPMYGPGPMVDYRAPLERPMMAPVGPMYSARKEEAPALESAWERGLRTAKEMMRKASKRKETDMDFEEKKMNLSLGQDELDKENDYYTRPASPALDEDLERWSEKDPESKHHRMVVSDRYEMDPYYGHHREGRERWARGQYDDARPGYPREHVYDSRHPGSHHDSHAAYRAHIHPSAHHEASYYPDKYERKKKSHTVREVIVQHTRKSSRAEEKSSSAPHRGGRGDEWADPWMRSKSPTSNRKSRPTRRQSYSSGSSYSSSRSSRSSYSSYYSRSGSRSRSRSRSKSRSASGSRSRSRSPPHPPPSLRRTGAGRGGGGGARGSGGSPGQARRDQRRPAPDPRASRGSRAAASTPDPEKRPAAGSRKPRPPSPGGARKPGANSGSTAGPGRLAGKVRHSKSSRSSSSDSSGSSSDSSETSLSSSSSSRDPTPPPKPKKIQMDERLMAQSTKIKAMDALKLSGQKQQIKLTLKTPGSGPAGVPDDPRRSSVVAGKKRTAETPPPPETAKSTAAAKPPVKKTAARREELLKQLKAVEDAIARKRSKIT</sequence>
<feature type="compositionally biased region" description="Acidic residues" evidence="5">
    <location>
        <begin position="368"/>
        <end position="381"/>
    </location>
</feature>
<dbReference type="GeneID" id="117644545"/>
<feature type="region of interest" description="Disordered" evidence="5">
    <location>
        <begin position="1"/>
        <end position="389"/>
    </location>
</feature>
<keyword evidence="3 4" id="KW-0862">Zinc</keyword>
<feature type="compositionally biased region" description="Low complexity" evidence="5">
    <location>
        <begin position="55"/>
        <end position="74"/>
    </location>
</feature>
<feature type="compositionally biased region" description="Low complexity" evidence="5">
    <location>
        <begin position="681"/>
        <end position="708"/>
    </location>
</feature>
<dbReference type="GO" id="GO:0003723">
    <property type="term" value="F:RNA binding"/>
    <property type="evidence" value="ECO:0007669"/>
    <property type="project" value="TreeGrafter"/>
</dbReference>
<feature type="compositionally biased region" description="Basic residues" evidence="5">
    <location>
        <begin position="199"/>
        <end position="210"/>
    </location>
</feature>
<dbReference type="InterPro" id="IPR036855">
    <property type="entry name" value="Znf_CCCH_sf"/>
</dbReference>
<feature type="region of interest" description="Disordered" evidence="5">
    <location>
        <begin position="563"/>
        <end position="597"/>
    </location>
</feature>
<feature type="compositionally biased region" description="Polar residues" evidence="5">
    <location>
        <begin position="170"/>
        <end position="189"/>
    </location>
</feature>
<dbReference type="InterPro" id="IPR000571">
    <property type="entry name" value="Znf_CCCH"/>
</dbReference>
<dbReference type="InterPro" id="IPR041367">
    <property type="entry name" value="Znf-CCCH_4"/>
</dbReference>
<dbReference type="Proteomes" id="UP000515158">
    <property type="component" value="Unplaced"/>
</dbReference>
<dbReference type="PANTHER" id="PTHR46582:SF1">
    <property type="entry name" value="ZINC FINGER CCCH DOMAIN-CONTAINING PROTEIN 18"/>
    <property type="match status" value="1"/>
</dbReference>
<dbReference type="SMART" id="SM00356">
    <property type="entry name" value="ZnF_C3H1"/>
    <property type="match status" value="1"/>
</dbReference>
<dbReference type="RefSeq" id="XP_034239984.1">
    <property type="nucleotide sequence ID" value="XM_034384093.1"/>
</dbReference>
<dbReference type="GO" id="GO:0071011">
    <property type="term" value="C:precatalytic spliceosome"/>
    <property type="evidence" value="ECO:0007669"/>
    <property type="project" value="TreeGrafter"/>
</dbReference>
<feature type="compositionally biased region" description="Acidic residues" evidence="5">
    <location>
        <begin position="322"/>
        <end position="331"/>
    </location>
</feature>
<feature type="zinc finger region" description="C3H1-type" evidence="4">
    <location>
        <begin position="385"/>
        <end position="412"/>
    </location>
</feature>
<feature type="compositionally biased region" description="Low complexity" evidence="5">
    <location>
        <begin position="87"/>
        <end position="139"/>
    </location>
</feature>
<feature type="compositionally biased region" description="Basic and acidic residues" evidence="5">
    <location>
        <begin position="311"/>
        <end position="321"/>
    </location>
</feature>
<feature type="compositionally biased region" description="Basic and acidic residues" evidence="5">
    <location>
        <begin position="345"/>
        <end position="367"/>
    </location>
</feature>
<feature type="compositionally biased region" description="Low complexity" evidence="5">
    <location>
        <begin position="937"/>
        <end position="946"/>
    </location>
</feature>
<feature type="region of interest" description="Disordered" evidence="5">
    <location>
        <begin position="621"/>
        <end position="882"/>
    </location>
</feature>
<feature type="compositionally biased region" description="Basic residues" evidence="5">
    <location>
        <begin position="709"/>
        <end position="719"/>
    </location>
</feature>
<evidence type="ECO:0000256" key="5">
    <source>
        <dbReference type="SAM" id="MobiDB-lite"/>
    </source>
</evidence>
<feature type="compositionally biased region" description="Basic and acidic residues" evidence="5">
    <location>
        <begin position="247"/>
        <end position="264"/>
    </location>
</feature>
<organism evidence="9">
    <name type="scientific">Thrips palmi</name>
    <name type="common">Melon thrips</name>
    <dbReference type="NCBI Taxonomy" id="161013"/>
    <lineage>
        <taxon>Eukaryota</taxon>
        <taxon>Metazoa</taxon>
        <taxon>Ecdysozoa</taxon>
        <taxon>Arthropoda</taxon>
        <taxon>Hexapoda</taxon>
        <taxon>Insecta</taxon>
        <taxon>Pterygota</taxon>
        <taxon>Neoptera</taxon>
        <taxon>Paraneoptera</taxon>
        <taxon>Thysanoptera</taxon>
        <taxon>Terebrantia</taxon>
        <taxon>Thripoidea</taxon>
        <taxon>Thripidae</taxon>
        <taxon>Thrips</taxon>
    </lineage>
</organism>
<protein>
    <submittedName>
        <fullName evidence="8 9">Zinc finger CCCH domain-containing protein 18-like</fullName>
    </submittedName>
</protein>
<dbReference type="InterPro" id="IPR052647">
    <property type="entry name" value="Zinc_finger_CCCH-type"/>
</dbReference>
<feature type="domain" description="C3H1-type" evidence="6">
    <location>
        <begin position="385"/>
        <end position="412"/>
    </location>
</feature>
<feature type="compositionally biased region" description="Low complexity" evidence="5">
    <location>
        <begin position="833"/>
        <end position="858"/>
    </location>
</feature>
<evidence type="ECO:0000313" key="9">
    <source>
        <dbReference type="RefSeq" id="XP_034239985.1"/>
    </source>
</evidence>
<keyword evidence="2 4" id="KW-0863">Zinc-finger</keyword>
<dbReference type="Pfam" id="PF18044">
    <property type="entry name" value="zf-CCCH_4"/>
    <property type="match status" value="1"/>
</dbReference>